<evidence type="ECO:0000313" key="2">
    <source>
        <dbReference type="Proteomes" id="UP000284547"/>
    </source>
</evidence>
<name>A0A411YWU2_9RHOB</name>
<dbReference type="PANTHER" id="PTHR40743:SF1">
    <property type="entry name" value="POSSIBLE GLYCOSYLTRANSFERASE"/>
    <property type="match status" value="1"/>
</dbReference>
<protein>
    <submittedName>
        <fullName evidence="1">Uncharacterized protein</fullName>
    </submittedName>
</protein>
<dbReference type="Proteomes" id="UP000284547">
    <property type="component" value="Unassembled WGS sequence"/>
</dbReference>
<comment type="caution">
    <text evidence="1">The sequence shown here is derived from an EMBL/GenBank/DDBJ whole genome shotgun (WGS) entry which is preliminary data.</text>
</comment>
<dbReference type="EMBL" id="QWEY01000017">
    <property type="protein sequence ID" value="RGP35316.1"/>
    <property type="molecule type" value="Genomic_DNA"/>
</dbReference>
<sequence length="286" mass="31726">MIGSGAHLFVDVQHGLCNRLRAMASAAAIAEATGRQLVVIWRPDAHCEARLSELLRYPGTVLEDDTADVFRRLAAQSYNYMEIEPGSCHDAPILGAGDAGGDVFIRSAYSLKSPYVTMVREQAFLQSLVPSQAVLDLVAQVPHPSDIAVHIRMGTGPEFEHLPYESARNWPPERHLDLVEWRKKSDVSRFVTRLETLFANGAQTAFVAADLAATYTALQDHFGSKVRFLPRASFDRSARQLQYALADLMLLTAAPRMLASHWSSFSDVAQRLARQFRPVEKSGIDF</sequence>
<evidence type="ECO:0000313" key="1">
    <source>
        <dbReference type="EMBL" id="RGP35316.1"/>
    </source>
</evidence>
<dbReference type="Gene3D" id="3.40.50.11340">
    <property type="match status" value="1"/>
</dbReference>
<proteinExistence type="predicted"/>
<reference evidence="1 2" key="1">
    <citation type="submission" date="2018-08" db="EMBL/GenBank/DDBJ databases">
        <title>Flavobacterium tibetense sp. nov., isolated from a wetland YonghuCo on Tibetan Plateau.</title>
        <authorList>
            <person name="Phurbu D."/>
            <person name="Lu H."/>
            <person name="Xing P."/>
        </authorList>
    </citation>
    <scope>NUCLEOTIDE SEQUENCE [LARGE SCALE GENOMIC DNA]</scope>
    <source>
        <strain evidence="1 2">DJC</strain>
    </source>
</reference>
<dbReference type="PANTHER" id="PTHR40743">
    <property type="entry name" value="NUCLEOTIDE-DIPHOSPHO-SUGAR TRANSFERASE CONTAINING PROTEIN"/>
    <property type="match status" value="1"/>
</dbReference>
<gene>
    <name evidence="1" type="ORF">D1012_20435</name>
</gene>
<organism evidence="1 2">
    <name type="scientific">Pseudotabrizicola alkalilacus</name>
    <dbReference type="NCBI Taxonomy" id="2305252"/>
    <lineage>
        <taxon>Bacteria</taxon>
        <taxon>Pseudomonadati</taxon>
        <taxon>Pseudomonadota</taxon>
        <taxon>Alphaproteobacteria</taxon>
        <taxon>Rhodobacterales</taxon>
        <taxon>Paracoccaceae</taxon>
        <taxon>Pseudotabrizicola</taxon>
    </lineage>
</organism>
<dbReference type="AlphaFoldDB" id="A0A411YWU2"/>
<keyword evidence="2" id="KW-1185">Reference proteome</keyword>
<dbReference type="Gene3D" id="3.40.50.11350">
    <property type="match status" value="1"/>
</dbReference>
<accession>A0A411YWU2</accession>